<gene>
    <name evidence="1" type="ORF">L873DRAFT_1811112</name>
</gene>
<reference evidence="1 2" key="1">
    <citation type="journal article" date="2018" name="Nat. Ecol. Evol.">
        <title>Pezizomycetes genomes reveal the molecular basis of ectomycorrhizal truffle lifestyle.</title>
        <authorList>
            <person name="Murat C."/>
            <person name="Payen T."/>
            <person name="Noel B."/>
            <person name="Kuo A."/>
            <person name="Morin E."/>
            <person name="Chen J."/>
            <person name="Kohler A."/>
            <person name="Krizsan K."/>
            <person name="Balestrini R."/>
            <person name="Da Silva C."/>
            <person name="Montanini B."/>
            <person name="Hainaut M."/>
            <person name="Levati E."/>
            <person name="Barry K.W."/>
            <person name="Belfiori B."/>
            <person name="Cichocki N."/>
            <person name="Clum A."/>
            <person name="Dockter R.B."/>
            <person name="Fauchery L."/>
            <person name="Guy J."/>
            <person name="Iotti M."/>
            <person name="Le Tacon F."/>
            <person name="Lindquist E.A."/>
            <person name="Lipzen A."/>
            <person name="Malagnac F."/>
            <person name="Mello A."/>
            <person name="Molinier V."/>
            <person name="Miyauchi S."/>
            <person name="Poulain J."/>
            <person name="Riccioni C."/>
            <person name="Rubini A."/>
            <person name="Sitrit Y."/>
            <person name="Splivallo R."/>
            <person name="Traeger S."/>
            <person name="Wang M."/>
            <person name="Zifcakova L."/>
            <person name="Wipf D."/>
            <person name="Zambonelli A."/>
            <person name="Paolocci F."/>
            <person name="Nowrousian M."/>
            <person name="Ottonello S."/>
            <person name="Baldrian P."/>
            <person name="Spatafora J.W."/>
            <person name="Henrissat B."/>
            <person name="Nagy L.G."/>
            <person name="Aury J.M."/>
            <person name="Wincker P."/>
            <person name="Grigoriev I.V."/>
            <person name="Bonfante P."/>
            <person name="Martin F.M."/>
        </authorList>
    </citation>
    <scope>NUCLEOTIDE SEQUENCE [LARGE SCALE GENOMIC DNA]</scope>
    <source>
        <strain evidence="1 2">120613-1</strain>
    </source>
</reference>
<dbReference type="AlphaFoldDB" id="A0A3N4JK02"/>
<evidence type="ECO:0000313" key="1">
    <source>
        <dbReference type="EMBL" id="RPA96740.1"/>
    </source>
</evidence>
<organism evidence="1 2">
    <name type="scientific">Choiromyces venosus 120613-1</name>
    <dbReference type="NCBI Taxonomy" id="1336337"/>
    <lineage>
        <taxon>Eukaryota</taxon>
        <taxon>Fungi</taxon>
        <taxon>Dikarya</taxon>
        <taxon>Ascomycota</taxon>
        <taxon>Pezizomycotina</taxon>
        <taxon>Pezizomycetes</taxon>
        <taxon>Pezizales</taxon>
        <taxon>Tuberaceae</taxon>
        <taxon>Choiromyces</taxon>
    </lineage>
</organism>
<accession>A0A3N4JK02</accession>
<proteinExistence type="predicted"/>
<protein>
    <submittedName>
        <fullName evidence="1">Uncharacterized protein</fullName>
    </submittedName>
</protein>
<keyword evidence="2" id="KW-1185">Reference proteome</keyword>
<dbReference type="EMBL" id="ML120412">
    <property type="protein sequence ID" value="RPA96740.1"/>
    <property type="molecule type" value="Genomic_DNA"/>
</dbReference>
<sequence>MLKSTLSLLFPACLFPLFWFVPLVSPTLLQFPTYLHTIDCFTRCSNSPRPLFGI</sequence>
<evidence type="ECO:0000313" key="2">
    <source>
        <dbReference type="Proteomes" id="UP000276215"/>
    </source>
</evidence>
<dbReference type="Proteomes" id="UP000276215">
    <property type="component" value="Unassembled WGS sequence"/>
</dbReference>
<name>A0A3N4JK02_9PEZI</name>